<comment type="similarity">
    <text evidence="10 12">Belongs to the fluoride channel Fluc/FEX (TC 1.A.43) family.</text>
</comment>
<dbReference type="GO" id="GO:0140114">
    <property type="term" value="P:cellular detoxification of fluoride"/>
    <property type="evidence" value="ECO:0007669"/>
    <property type="project" value="UniProtKB-UniRule"/>
</dbReference>
<dbReference type="AlphaFoldDB" id="A0A562ND41"/>
<reference evidence="13 14" key="1">
    <citation type="journal article" date="2015" name="Stand. Genomic Sci.">
        <title>Genomic Encyclopedia of Bacterial and Archaeal Type Strains, Phase III: the genomes of soil and plant-associated and newly described type strains.</title>
        <authorList>
            <person name="Whitman W.B."/>
            <person name="Woyke T."/>
            <person name="Klenk H.P."/>
            <person name="Zhou Y."/>
            <person name="Lilburn T.G."/>
            <person name="Beck B.J."/>
            <person name="De Vos P."/>
            <person name="Vandamme P."/>
            <person name="Eisen J.A."/>
            <person name="Garrity G."/>
            <person name="Hugenholtz P."/>
            <person name="Kyrpides N.C."/>
        </authorList>
    </citation>
    <scope>NUCLEOTIDE SEQUENCE [LARGE SCALE GENOMIC DNA]</scope>
    <source>
        <strain evidence="13 14">CGMCC 1.2546</strain>
    </source>
</reference>
<accession>A0A562ND41</accession>
<evidence type="ECO:0000256" key="6">
    <source>
        <dbReference type="ARBA" id="ARBA00023053"/>
    </source>
</evidence>
<name>A0A562ND41_9HYPH</name>
<dbReference type="OrthoDB" id="9806299at2"/>
<feature type="binding site" evidence="12">
    <location>
        <position position="108"/>
    </location>
    <ligand>
        <name>Na(+)</name>
        <dbReference type="ChEBI" id="CHEBI:29101"/>
        <note>structural</note>
    </ligand>
</feature>
<keyword evidence="12" id="KW-0813">Transport</keyword>
<dbReference type="Proteomes" id="UP000317122">
    <property type="component" value="Unassembled WGS sequence"/>
</dbReference>
<feature type="transmembrane region" description="Helical" evidence="12">
    <location>
        <begin position="63"/>
        <end position="86"/>
    </location>
</feature>
<evidence type="ECO:0000256" key="2">
    <source>
        <dbReference type="ARBA" id="ARBA00022475"/>
    </source>
</evidence>
<evidence type="ECO:0000256" key="3">
    <source>
        <dbReference type="ARBA" id="ARBA00022519"/>
    </source>
</evidence>
<keyword evidence="5 12" id="KW-1133">Transmembrane helix</keyword>
<keyword evidence="8 12" id="KW-0472">Membrane</keyword>
<evidence type="ECO:0000256" key="4">
    <source>
        <dbReference type="ARBA" id="ARBA00022692"/>
    </source>
</evidence>
<comment type="activity regulation">
    <text evidence="12">Na(+) is not transported, but it plays an essential structural role and its presence is essential for fluoride channel function.</text>
</comment>
<sequence>MKRTEEIQAKSLPSSHPGKARRWAVPETVKLYLIVSAGTVIGSVLRALASIGTLAWLGPGFPWGTLLVNVIGSFVIGFYATLTGPGGRVFAGTRQRQFVMTGICGGFTTFSMFSYETFRFVQTGSWPMAGLNVGVSITTWLVAVWLGHMVASRLNRLGGV</sequence>
<comment type="caution">
    <text evidence="13">The sequence shown here is derived from an EMBL/GenBank/DDBJ whole genome shotgun (WGS) entry which is preliminary data.</text>
</comment>
<comment type="subcellular location">
    <subcellularLocation>
        <location evidence="1 12">Cell membrane</location>
        <topology evidence="1 12">Multi-pass membrane protein</topology>
    </subcellularLocation>
</comment>
<evidence type="ECO:0000313" key="13">
    <source>
        <dbReference type="EMBL" id="TWI29978.1"/>
    </source>
</evidence>
<keyword evidence="2 12" id="KW-1003">Cell membrane</keyword>
<protein>
    <recommendedName>
        <fullName evidence="12">Fluoride-specific ion channel FluC</fullName>
    </recommendedName>
</protein>
<keyword evidence="3" id="KW-0997">Cell inner membrane</keyword>
<keyword evidence="4 12" id="KW-0812">Transmembrane</keyword>
<evidence type="ECO:0000313" key="14">
    <source>
        <dbReference type="Proteomes" id="UP000317122"/>
    </source>
</evidence>
<evidence type="ECO:0000256" key="10">
    <source>
        <dbReference type="ARBA" id="ARBA00035120"/>
    </source>
</evidence>
<feature type="transmembrane region" description="Helical" evidence="12">
    <location>
        <begin position="127"/>
        <end position="147"/>
    </location>
</feature>
<keyword evidence="6 12" id="KW-0915">Sodium</keyword>
<organism evidence="13 14">
    <name type="scientific">Mesorhizobium tianshanense</name>
    <dbReference type="NCBI Taxonomy" id="39844"/>
    <lineage>
        <taxon>Bacteria</taxon>
        <taxon>Pseudomonadati</taxon>
        <taxon>Pseudomonadota</taxon>
        <taxon>Alphaproteobacteria</taxon>
        <taxon>Hyphomicrobiales</taxon>
        <taxon>Phyllobacteriaceae</taxon>
        <taxon>Mesorhizobium</taxon>
    </lineage>
</organism>
<evidence type="ECO:0000256" key="11">
    <source>
        <dbReference type="ARBA" id="ARBA00035585"/>
    </source>
</evidence>
<dbReference type="HAMAP" id="MF_00454">
    <property type="entry name" value="FluC"/>
    <property type="match status" value="1"/>
</dbReference>
<evidence type="ECO:0000256" key="8">
    <source>
        <dbReference type="ARBA" id="ARBA00023136"/>
    </source>
</evidence>
<evidence type="ECO:0000256" key="1">
    <source>
        <dbReference type="ARBA" id="ARBA00004651"/>
    </source>
</evidence>
<dbReference type="GO" id="GO:0005886">
    <property type="term" value="C:plasma membrane"/>
    <property type="evidence" value="ECO:0007669"/>
    <property type="project" value="UniProtKB-SubCell"/>
</dbReference>
<evidence type="ECO:0000256" key="5">
    <source>
        <dbReference type="ARBA" id="ARBA00022989"/>
    </source>
</evidence>
<feature type="transmembrane region" description="Helical" evidence="12">
    <location>
        <begin position="98"/>
        <end position="115"/>
    </location>
</feature>
<keyword evidence="9 12" id="KW-0407">Ion channel</keyword>
<feature type="transmembrane region" description="Helical" evidence="12">
    <location>
        <begin position="31"/>
        <end position="57"/>
    </location>
</feature>
<dbReference type="GO" id="GO:0062054">
    <property type="term" value="F:fluoride channel activity"/>
    <property type="evidence" value="ECO:0007669"/>
    <property type="project" value="UniProtKB-UniRule"/>
</dbReference>
<dbReference type="EMBL" id="VLKT01000033">
    <property type="protein sequence ID" value="TWI29978.1"/>
    <property type="molecule type" value="Genomic_DNA"/>
</dbReference>
<comment type="catalytic activity">
    <reaction evidence="11">
        <text>fluoride(in) = fluoride(out)</text>
        <dbReference type="Rhea" id="RHEA:76159"/>
        <dbReference type="ChEBI" id="CHEBI:17051"/>
    </reaction>
    <physiologicalReaction direction="left-to-right" evidence="11">
        <dbReference type="Rhea" id="RHEA:76160"/>
    </physiologicalReaction>
</comment>
<dbReference type="GO" id="GO:0046872">
    <property type="term" value="F:metal ion binding"/>
    <property type="evidence" value="ECO:0007669"/>
    <property type="project" value="UniProtKB-KW"/>
</dbReference>
<gene>
    <name evidence="12" type="primary">fluC</name>
    <name evidence="12" type="synonym">crcB</name>
    <name evidence="13" type="ORF">IQ26_04793</name>
</gene>
<keyword evidence="14" id="KW-1185">Reference proteome</keyword>
<evidence type="ECO:0000256" key="9">
    <source>
        <dbReference type="ARBA" id="ARBA00023303"/>
    </source>
</evidence>
<keyword evidence="7 12" id="KW-0406">Ion transport</keyword>
<dbReference type="PANTHER" id="PTHR28259">
    <property type="entry name" value="FLUORIDE EXPORT PROTEIN 1-RELATED"/>
    <property type="match status" value="1"/>
</dbReference>
<evidence type="ECO:0000256" key="12">
    <source>
        <dbReference type="HAMAP-Rule" id="MF_00454"/>
    </source>
</evidence>
<dbReference type="NCBIfam" id="NF010802">
    <property type="entry name" value="PRK14206.1"/>
    <property type="match status" value="1"/>
</dbReference>
<dbReference type="RefSeq" id="WP_145720790.1">
    <property type="nucleotide sequence ID" value="NZ_BSPF01000116.1"/>
</dbReference>
<evidence type="ECO:0000256" key="7">
    <source>
        <dbReference type="ARBA" id="ARBA00023065"/>
    </source>
</evidence>
<proteinExistence type="inferred from homology"/>
<dbReference type="InterPro" id="IPR003691">
    <property type="entry name" value="FluC"/>
</dbReference>
<feature type="binding site" evidence="12">
    <location>
        <position position="105"/>
    </location>
    <ligand>
        <name>Na(+)</name>
        <dbReference type="ChEBI" id="CHEBI:29101"/>
        <note>structural</note>
    </ligand>
</feature>
<comment type="function">
    <text evidence="12">Fluoride-specific ion channel. Important for reducing fluoride concentration in the cell, thus reducing its toxicity.</text>
</comment>
<dbReference type="PANTHER" id="PTHR28259:SF1">
    <property type="entry name" value="FLUORIDE EXPORT PROTEIN 1-RELATED"/>
    <property type="match status" value="1"/>
</dbReference>
<dbReference type="Pfam" id="PF02537">
    <property type="entry name" value="CRCB"/>
    <property type="match status" value="1"/>
</dbReference>
<keyword evidence="12" id="KW-0479">Metal-binding</keyword>